<sequence>MTRELTTEELDKLIELSVKAKEKAYCPYSNFRVGATLLDVDGNWHTGANIENASYGGAICAERTVFIKAISEGQRKFVALGVSTDTRHYARPCGICRQFMIEFEDILPIYLIQPDRSYQKVILKDLLPDSFGPEIMKMSRVTENTTP</sequence>
<evidence type="ECO:0000256" key="6">
    <source>
        <dbReference type="ARBA" id="ARBA00022801"/>
    </source>
</evidence>
<dbReference type="AlphaFoldDB" id="A0A015L1A2"/>
<evidence type="ECO:0000256" key="3">
    <source>
        <dbReference type="ARBA" id="ARBA00006576"/>
    </source>
</evidence>
<evidence type="ECO:0000256" key="10">
    <source>
        <dbReference type="PIRSR" id="PIRSR606262-1"/>
    </source>
</evidence>
<dbReference type="EMBL" id="JEMT01014238">
    <property type="protein sequence ID" value="EXX73599.1"/>
    <property type="molecule type" value="Genomic_DNA"/>
</dbReference>
<feature type="domain" description="CMP/dCMP-type deaminase" evidence="14">
    <location>
        <begin position="8"/>
        <end position="134"/>
    </location>
</feature>
<reference evidence="15 16" key="1">
    <citation type="submission" date="2014-02" db="EMBL/GenBank/DDBJ databases">
        <title>Single nucleus genome sequencing reveals high similarity among nuclei of an endomycorrhizal fungus.</title>
        <authorList>
            <person name="Lin K."/>
            <person name="Geurts R."/>
            <person name="Zhang Z."/>
            <person name="Limpens E."/>
            <person name="Saunders D.G."/>
            <person name="Mu D."/>
            <person name="Pang E."/>
            <person name="Cao H."/>
            <person name="Cha H."/>
            <person name="Lin T."/>
            <person name="Zhou Q."/>
            <person name="Shang Y."/>
            <person name="Li Y."/>
            <person name="Ivanov S."/>
            <person name="Sharma T."/>
            <person name="Velzen R.V."/>
            <person name="Ruijter N.D."/>
            <person name="Aanen D.K."/>
            <person name="Win J."/>
            <person name="Kamoun S."/>
            <person name="Bisseling T."/>
            <person name="Huang S."/>
        </authorList>
    </citation>
    <scope>NUCLEOTIDE SEQUENCE [LARGE SCALE GENOMIC DNA]</scope>
    <source>
        <strain evidence="16">DAOM197198w</strain>
    </source>
</reference>
<comment type="cofactor">
    <cofactor evidence="1 12 13">
        <name>Zn(2+)</name>
        <dbReference type="ChEBI" id="CHEBI:29105"/>
    </cofactor>
</comment>
<feature type="binding site" evidence="11">
    <location>
        <begin position="49"/>
        <end position="55"/>
    </location>
    <ligand>
        <name>substrate</name>
    </ligand>
</feature>
<dbReference type="CDD" id="cd01283">
    <property type="entry name" value="cytidine_deaminase"/>
    <property type="match status" value="1"/>
</dbReference>
<dbReference type="GO" id="GO:0004126">
    <property type="term" value="F:cytidine deaminase activity"/>
    <property type="evidence" value="ECO:0007669"/>
    <property type="project" value="UniProtKB-UniRule"/>
</dbReference>
<name>A0A015L1A2_RHIIW</name>
<dbReference type="PANTHER" id="PTHR11644">
    <property type="entry name" value="CYTIDINE DEAMINASE"/>
    <property type="match status" value="1"/>
</dbReference>
<dbReference type="NCBIfam" id="NF004064">
    <property type="entry name" value="PRK05578.1"/>
    <property type="match status" value="1"/>
</dbReference>
<evidence type="ECO:0000256" key="5">
    <source>
        <dbReference type="ARBA" id="ARBA00022723"/>
    </source>
</evidence>
<feature type="binding site" evidence="12">
    <location>
        <position position="93"/>
    </location>
    <ligand>
        <name>Zn(2+)</name>
        <dbReference type="ChEBI" id="CHEBI:29105"/>
        <note>catalytic</note>
    </ligand>
</feature>
<dbReference type="InterPro" id="IPR006262">
    <property type="entry name" value="Cyt_deam_tetra"/>
</dbReference>
<dbReference type="NCBIfam" id="TIGR01354">
    <property type="entry name" value="cyt_deam_tetra"/>
    <property type="match status" value="1"/>
</dbReference>
<dbReference type="GO" id="GO:0072527">
    <property type="term" value="P:pyrimidine-containing compound metabolic process"/>
    <property type="evidence" value="ECO:0007669"/>
    <property type="project" value="UniProtKB-ARBA"/>
</dbReference>
<evidence type="ECO:0000256" key="8">
    <source>
        <dbReference type="ARBA" id="ARBA00032005"/>
    </source>
</evidence>
<evidence type="ECO:0000256" key="2">
    <source>
        <dbReference type="ARBA" id="ARBA00003949"/>
    </source>
</evidence>
<keyword evidence="6 13" id="KW-0378">Hydrolase</keyword>
<dbReference type="InterPro" id="IPR002125">
    <property type="entry name" value="CMP_dCMP_dom"/>
</dbReference>
<dbReference type="PROSITE" id="PS51747">
    <property type="entry name" value="CYT_DCMP_DEAMINASES_2"/>
    <property type="match status" value="1"/>
</dbReference>
<evidence type="ECO:0000259" key="14">
    <source>
        <dbReference type="PROSITE" id="PS51747"/>
    </source>
</evidence>
<dbReference type="HOGENOM" id="CLU_097262_1_2_1"/>
<gene>
    <name evidence="15" type="ORF">RirG_058930</name>
</gene>
<comment type="catalytic activity">
    <reaction evidence="13">
        <text>2'-deoxycytidine + H2O + H(+) = 2'-deoxyuridine + NH4(+)</text>
        <dbReference type="Rhea" id="RHEA:13433"/>
        <dbReference type="ChEBI" id="CHEBI:15377"/>
        <dbReference type="ChEBI" id="CHEBI:15378"/>
        <dbReference type="ChEBI" id="CHEBI:15698"/>
        <dbReference type="ChEBI" id="CHEBI:16450"/>
        <dbReference type="ChEBI" id="CHEBI:28938"/>
        <dbReference type="EC" id="3.5.4.5"/>
    </reaction>
</comment>
<dbReference type="EC" id="3.5.4.5" evidence="4 13"/>
<feature type="active site" description="Proton donor" evidence="10">
    <location>
        <position position="62"/>
    </location>
</feature>
<dbReference type="GO" id="GO:0008270">
    <property type="term" value="F:zinc ion binding"/>
    <property type="evidence" value="ECO:0007669"/>
    <property type="project" value="UniProtKB-UniRule"/>
</dbReference>
<dbReference type="PANTHER" id="PTHR11644:SF2">
    <property type="entry name" value="CYTIDINE DEAMINASE"/>
    <property type="match status" value="1"/>
</dbReference>
<dbReference type="OrthoDB" id="414540at2759"/>
<dbReference type="InterPro" id="IPR050202">
    <property type="entry name" value="Cyt/Deoxycyt_deaminase"/>
</dbReference>
<evidence type="ECO:0000256" key="1">
    <source>
        <dbReference type="ARBA" id="ARBA00001947"/>
    </source>
</evidence>
<protein>
    <recommendedName>
        <fullName evidence="4 13">Cytidine deaminase</fullName>
        <ecNumber evidence="4 13">3.5.4.5</ecNumber>
    </recommendedName>
    <alternativeName>
        <fullName evidence="8 13">Cytidine aminohydrolase</fullName>
    </alternativeName>
</protein>
<keyword evidence="5 12" id="KW-0479">Metal-binding</keyword>
<dbReference type="GO" id="GO:0055086">
    <property type="term" value="P:nucleobase-containing small molecule metabolic process"/>
    <property type="evidence" value="ECO:0007669"/>
    <property type="project" value="UniProtKB-ARBA"/>
</dbReference>
<dbReference type="InterPro" id="IPR016193">
    <property type="entry name" value="Cytidine_deaminase-like"/>
</dbReference>
<dbReference type="OMA" id="IEIYFMG"/>
<organism evidence="15 16">
    <name type="scientific">Rhizophagus irregularis (strain DAOM 197198w)</name>
    <name type="common">Glomus intraradices</name>
    <dbReference type="NCBI Taxonomy" id="1432141"/>
    <lineage>
        <taxon>Eukaryota</taxon>
        <taxon>Fungi</taxon>
        <taxon>Fungi incertae sedis</taxon>
        <taxon>Mucoromycota</taxon>
        <taxon>Glomeromycotina</taxon>
        <taxon>Glomeromycetes</taxon>
        <taxon>Glomerales</taxon>
        <taxon>Glomeraceae</taxon>
        <taxon>Rhizophagus</taxon>
    </lineage>
</organism>
<comment type="similarity">
    <text evidence="3 13">Belongs to the cytidine and deoxycytidylate deaminase family.</text>
</comment>
<comment type="caution">
    <text evidence="15">The sequence shown here is derived from an EMBL/GenBank/DDBJ whole genome shotgun (WGS) entry which is preliminary data.</text>
</comment>
<dbReference type="FunFam" id="3.40.140.10:FF:000008">
    <property type="entry name" value="Cytidine deaminase"/>
    <property type="match status" value="1"/>
</dbReference>
<evidence type="ECO:0000256" key="13">
    <source>
        <dbReference type="RuleBase" id="RU364006"/>
    </source>
</evidence>
<evidence type="ECO:0000313" key="15">
    <source>
        <dbReference type="EMBL" id="EXX73599.1"/>
    </source>
</evidence>
<dbReference type="Gene3D" id="3.40.140.10">
    <property type="entry name" value="Cytidine Deaminase, domain 2"/>
    <property type="match status" value="1"/>
</dbReference>
<dbReference type="SMR" id="A0A015L1A2"/>
<keyword evidence="16" id="KW-1185">Reference proteome</keyword>
<dbReference type="STRING" id="1432141.A0A015L1A2"/>
<evidence type="ECO:0000256" key="11">
    <source>
        <dbReference type="PIRSR" id="PIRSR606262-2"/>
    </source>
</evidence>
<dbReference type="GO" id="GO:0005829">
    <property type="term" value="C:cytosol"/>
    <property type="evidence" value="ECO:0007669"/>
    <property type="project" value="TreeGrafter"/>
</dbReference>
<dbReference type="Pfam" id="PF00383">
    <property type="entry name" value="dCMP_cyt_deam_1"/>
    <property type="match status" value="1"/>
</dbReference>
<proteinExistence type="inferred from homology"/>
<keyword evidence="7 12" id="KW-0862">Zinc</keyword>
<evidence type="ECO:0000256" key="4">
    <source>
        <dbReference type="ARBA" id="ARBA00012783"/>
    </source>
</evidence>
<feature type="binding site" evidence="12">
    <location>
        <position position="96"/>
    </location>
    <ligand>
        <name>Zn(2+)</name>
        <dbReference type="ChEBI" id="CHEBI:29105"/>
        <note>catalytic</note>
    </ligand>
</feature>
<evidence type="ECO:0000256" key="7">
    <source>
        <dbReference type="ARBA" id="ARBA00022833"/>
    </source>
</evidence>
<feature type="binding site" evidence="12">
    <location>
        <position position="60"/>
    </location>
    <ligand>
        <name>Zn(2+)</name>
        <dbReference type="ChEBI" id="CHEBI:29105"/>
        <note>catalytic</note>
    </ligand>
</feature>
<evidence type="ECO:0000256" key="12">
    <source>
        <dbReference type="PIRSR" id="PIRSR606262-3"/>
    </source>
</evidence>
<dbReference type="SUPFAM" id="SSF53927">
    <property type="entry name" value="Cytidine deaminase-like"/>
    <property type="match status" value="1"/>
</dbReference>
<comment type="catalytic activity">
    <reaction evidence="9 13">
        <text>cytidine + H2O + H(+) = uridine + NH4(+)</text>
        <dbReference type="Rhea" id="RHEA:16069"/>
        <dbReference type="ChEBI" id="CHEBI:15377"/>
        <dbReference type="ChEBI" id="CHEBI:15378"/>
        <dbReference type="ChEBI" id="CHEBI:16704"/>
        <dbReference type="ChEBI" id="CHEBI:17562"/>
        <dbReference type="ChEBI" id="CHEBI:28938"/>
        <dbReference type="EC" id="3.5.4.5"/>
    </reaction>
</comment>
<accession>A0A015L1A2</accession>
<dbReference type="Proteomes" id="UP000022910">
    <property type="component" value="Unassembled WGS sequence"/>
</dbReference>
<evidence type="ECO:0000313" key="16">
    <source>
        <dbReference type="Proteomes" id="UP000022910"/>
    </source>
</evidence>
<comment type="function">
    <text evidence="2 13">This enzyme scavenges exogenous and endogenous cytidine and 2'-deoxycytidine for UMP synthesis.</text>
</comment>
<evidence type="ECO:0000256" key="9">
    <source>
        <dbReference type="ARBA" id="ARBA00049558"/>
    </source>
</evidence>